<dbReference type="RefSeq" id="XP_043058150.1">
    <property type="nucleotide sequence ID" value="XM_043205380.1"/>
</dbReference>
<feature type="region of interest" description="Disordered" evidence="5">
    <location>
        <begin position="1"/>
        <end position="25"/>
    </location>
</feature>
<feature type="compositionally biased region" description="Basic and acidic residues" evidence="5">
    <location>
        <begin position="243"/>
        <end position="260"/>
    </location>
</feature>
<dbReference type="Pfam" id="PF10451">
    <property type="entry name" value="Stn1"/>
    <property type="match status" value="1"/>
</dbReference>
<dbReference type="EMBL" id="JAHLUX010000010">
    <property type="protein sequence ID" value="KAG7816616.1"/>
    <property type="molecule type" value="Genomic_DNA"/>
</dbReference>
<feature type="compositionally biased region" description="Basic and acidic residues" evidence="5">
    <location>
        <begin position="373"/>
        <end position="387"/>
    </location>
</feature>
<comment type="caution">
    <text evidence="7">The sequence shown here is derived from an EMBL/GenBank/DDBJ whole genome shotgun (WGS) entry which is preliminary data.</text>
</comment>
<dbReference type="GeneID" id="66128709"/>
<evidence type="ECO:0000313" key="8">
    <source>
        <dbReference type="Proteomes" id="UP001196530"/>
    </source>
</evidence>
<dbReference type="GO" id="GO:0000781">
    <property type="term" value="C:chromosome, telomeric region"/>
    <property type="evidence" value="ECO:0007669"/>
    <property type="project" value="UniProtKB-SubCell"/>
</dbReference>
<evidence type="ECO:0000256" key="5">
    <source>
        <dbReference type="SAM" id="MobiDB-lite"/>
    </source>
</evidence>
<dbReference type="Gene3D" id="2.40.50.1040">
    <property type="match status" value="1"/>
</dbReference>
<evidence type="ECO:0000256" key="4">
    <source>
        <dbReference type="SAM" id="Coils"/>
    </source>
</evidence>
<feature type="domain" description="CST complex subunit Stn1 N-terminal" evidence="6">
    <location>
        <begin position="38"/>
        <end position="235"/>
    </location>
</feature>
<dbReference type="AlphaFoldDB" id="A0AAN6DBZ0"/>
<gene>
    <name evidence="7" type="ORF">KL928_004658</name>
</gene>
<feature type="compositionally biased region" description="Acidic residues" evidence="5">
    <location>
        <begin position="288"/>
        <end position="310"/>
    </location>
</feature>
<evidence type="ECO:0000313" key="7">
    <source>
        <dbReference type="EMBL" id="KAG7816616.1"/>
    </source>
</evidence>
<accession>A0AAN6DBZ0</accession>
<evidence type="ECO:0000256" key="1">
    <source>
        <dbReference type="ARBA" id="ARBA00004574"/>
    </source>
</evidence>
<keyword evidence="3" id="KW-0779">Telomere</keyword>
<reference evidence="7" key="1">
    <citation type="journal article" date="2021" name="G3 (Bethesda)">
        <title>Genomic diversity, chromosomal rearrangements, and interspecies hybridization in the ogataea polymorpha species complex.</title>
        <authorList>
            <person name="Hanson S.J."/>
            <person name="Cinneide E.O."/>
            <person name="Salzberg L.I."/>
            <person name="Wolfe K.H."/>
            <person name="McGowan J."/>
            <person name="Fitzpatrick D.A."/>
            <person name="Matlin K."/>
        </authorList>
    </citation>
    <scope>NUCLEOTIDE SEQUENCE</scope>
    <source>
        <strain evidence="7">61-244</strain>
    </source>
</reference>
<feature type="compositionally biased region" description="Basic residues" evidence="5">
    <location>
        <begin position="1"/>
        <end position="11"/>
    </location>
</feature>
<evidence type="ECO:0000256" key="2">
    <source>
        <dbReference type="ARBA" id="ARBA00022454"/>
    </source>
</evidence>
<comment type="subcellular location">
    <subcellularLocation>
        <location evidence="1">Chromosome</location>
        <location evidence="1">Telomere</location>
    </subcellularLocation>
</comment>
<feature type="region of interest" description="Disordered" evidence="5">
    <location>
        <begin position="329"/>
        <end position="387"/>
    </location>
</feature>
<name>A0AAN6DBZ0_PICAN</name>
<sequence>MEAFRLPRRPRPAPPATSDGGPTRDNHDDGVLFVCKGVKYYSPALFYAAPAITKAPFPMLICDVLKLRDCRRVYKNGGYTPASQNILMFGNHPVQKIMVQGKVVGERWHEMSQDKFFMFLEISDGTAESALTVRIQSQLYHQRLIGFEKNNNLLVQVRGVANVYNDQVEIHADWLDVVGDKRDMGVEMDWWDRALGMKAEVLQDPWDLRGQVDEAKKKLESLSEECEEERRAAKEQLKREEAFELQRVSESERAKEEHTTAADTAVDGQVADSAEQDSDGSGYATATEIEDDESSDVYEGMREEEAEQEEVIEEEAAVIGQEMAVLEEETRTSGEEMEETNVDSSAVAEAEQPVVKRRKKSEKVPGKTPEAPEEAKAPKTVDMQKTEEQTSAGIQFLLPPPAFVGTRVSVSLLSRFEDDHDAVEREILRFCLQTDSSKFSLDRLMSDRSVTLAVYEAILRTRAEQSSEPLDSELDQHSFKLIFHSARKSLCHTKLVKLTKSSNIETAGLKNVQEYLSNLVDHVMHQTKIAVRELKDGSDNVGEFCQNMVQFYHTRLGRLVLTSRSMISKVQDKFSATITAPVIRQIMAHTIGSAETDHSIELGDGLQVNFTWYYLVKHCHYMYLPEIVHSGK</sequence>
<organism evidence="7 8">
    <name type="scientific">Pichia angusta</name>
    <name type="common">Yeast</name>
    <name type="synonym">Hansenula polymorpha</name>
    <dbReference type="NCBI Taxonomy" id="870730"/>
    <lineage>
        <taxon>Eukaryota</taxon>
        <taxon>Fungi</taxon>
        <taxon>Dikarya</taxon>
        <taxon>Ascomycota</taxon>
        <taxon>Saccharomycotina</taxon>
        <taxon>Pichiomycetes</taxon>
        <taxon>Pichiales</taxon>
        <taxon>Pichiaceae</taxon>
        <taxon>Ogataea</taxon>
    </lineage>
</organism>
<dbReference type="Proteomes" id="UP001196530">
    <property type="component" value="Unassembled WGS sequence"/>
</dbReference>
<protein>
    <recommendedName>
        <fullName evidence="6">CST complex subunit Stn1 N-terminal domain-containing protein</fullName>
    </recommendedName>
</protein>
<proteinExistence type="predicted"/>
<keyword evidence="4" id="KW-0175">Coiled coil</keyword>
<evidence type="ECO:0000259" key="6">
    <source>
        <dbReference type="Pfam" id="PF10451"/>
    </source>
</evidence>
<feature type="coiled-coil region" evidence="4">
    <location>
        <begin position="212"/>
        <end position="243"/>
    </location>
</feature>
<feature type="region of interest" description="Disordered" evidence="5">
    <location>
        <begin position="243"/>
        <end position="310"/>
    </location>
</feature>
<dbReference type="InterPro" id="IPR018856">
    <property type="entry name" value="Stn1_N"/>
</dbReference>
<keyword evidence="2" id="KW-0158">Chromosome</keyword>
<evidence type="ECO:0000256" key="3">
    <source>
        <dbReference type="ARBA" id="ARBA00022895"/>
    </source>
</evidence>